<evidence type="ECO:0000313" key="6">
    <source>
        <dbReference type="Proteomes" id="UP000015241"/>
    </source>
</evidence>
<evidence type="ECO:0000313" key="5">
    <source>
        <dbReference type="EMBL" id="EPT02298.1"/>
    </source>
</evidence>
<evidence type="ECO:0000259" key="4">
    <source>
        <dbReference type="Pfam" id="PF13934"/>
    </source>
</evidence>
<sequence length="232" mass="26010">IEAQRVRMSDTLIFDVLLSKGGIRHADSLYPPASVDGLERLLEAICNCTYDAVKQDSLIYFLLKWHQDGREMDFSESRCIQPQFVILADAYWHLDTGINVERGVSLLADQRLTADYITKIIQALSLSPDPHAAIRKYVRTVQPLLTEPQDMDAYAIALADSSLAEAWAYQRSFAEKSPARPRLVRKIIDFCLPREWPDCALRGRPSDSAPSPHSEAAPRATESAPRAAPHHV</sequence>
<dbReference type="AlphaFoldDB" id="S8ECG7"/>
<dbReference type="FunCoup" id="S8ECG7">
    <property type="interactions" value="48"/>
</dbReference>
<keyword evidence="6" id="KW-1185">Reference proteome</keyword>
<dbReference type="eggNOG" id="ENOG502S4G4">
    <property type="taxonomic scope" value="Eukaryota"/>
</dbReference>
<proteinExistence type="predicted"/>
<feature type="domain" description="ELYS-like" evidence="4">
    <location>
        <begin position="11"/>
        <end position="193"/>
    </location>
</feature>
<feature type="non-terminal residue" evidence="5">
    <location>
        <position position="1"/>
    </location>
</feature>
<gene>
    <name evidence="5" type="ORF">FOMPIDRAFT_59696</name>
</gene>
<dbReference type="OrthoDB" id="20729at2759"/>
<dbReference type="InterPro" id="IPR025151">
    <property type="entry name" value="ELYS_dom"/>
</dbReference>
<name>S8ECG7_FOMSC</name>
<evidence type="ECO:0000256" key="2">
    <source>
        <dbReference type="ARBA" id="ARBA00023242"/>
    </source>
</evidence>
<dbReference type="InParanoid" id="S8ECG7"/>
<protein>
    <recommendedName>
        <fullName evidence="4">ELYS-like domain-containing protein</fullName>
    </recommendedName>
</protein>
<dbReference type="Proteomes" id="UP000015241">
    <property type="component" value="Unassembled WGS sequence"/>
</dbReference>
<feature type="region of interest" description="Disordered" evidence="3">
    <location>
        <begin position="202"/>
        <end position="232"/>
    </location>
</feature>
<dbReference type="HOGENOM" id="CLU_104460_0_0_1"/>
<keyword evidence="2" id="KW-0539">Nucleus</keyword>
<reference evidence="5 6" key="1">
    <citation type="journal article" date="2012" name="Science">
        <title>The Paleozoic origin of enzymatic lignin decomposition reconstructed from 31 fungal genomes.</title>
        <authorList>
            <person name="Floudas D."/>
            <person name="Binder M."/>
            <person name="Riley R."/>
            <person name="Barry K."/>
            <person name="Blanchette R.A."/>
            <person name="Henrissat B."/>
            <person name="Martinez A.T."/>
            <person name="Otillar R."/>
            <person name="Spatafora J.W."/>
            <person name="Yadav J.S."/>
            <person name="Aerts A."/>
            <person name="Benoit I."/>
            <person name="Boyd A."/>
            <person name="Carlson A."/>
            <person name="Copeland A."/>
            <person name="Coutinho P.M."/>
            <person name="de Vries R.P."/>
            <person name="Ferreira P."/>
            <person name="Findley K."/>
            <person name="Foster B."/>
            <person name="Gaskell J."/>
            <person name="Glotzer D."/>
            <person name="Gorecki P."/>
            <person name="Heitman J."/>
            <person name="Hesse C."/>
            <person name="Hori C."/>
            <person name="Igarashi K."/>
            <person name="Jurgens J.A."/>
            <person name="Kallen N."/>
            <person name="Kersten P."/>
            <person name="Kohler A."/>
            <person name="Kuees U."/>
            <person name="Kumar T.K.A."/>
            <person name="Kuo A."/>
            <person name="LaButti K."/>
            <person name="Larrondo L.F."/>
            <person name="Lindquist E."/>
            <person name="Ling A."/>
            <person name="Lombard V."/>
            <person name="Lucas S."/>
            <person name="Lundell T."/>
            <person name="Martin R."/>
            <person name="McLaughlin D.J."/>
            <person name="Morgenstern I."/>
            <person name="Morin E."/>
            <person name="Murat C."/>
            <person name="Nagy L.G."/>
            <person name="Nolan M."/>
            <person name="Ohm R.A."/>
            <person name="Patyshakuliyeva A."/>
            <person name="Rokas A."/>
            <person name="Ruiz-Duenas F.J."/>
            <person name="Sabat G."/>
            <person name="Salamov A."/>
            <person name="Samejima M."/>
            <person name="Schmutz J."/>
            <person name="Slot J.C."/>
            <person name="St John F."/>
            <person name="Stenlid J."/>
            <person name="Sun H."/>
            <person name="Sun S."/>
            <person name="Syed K."/>
            <person name="Tsang A."/>
            <person name="Wiebenga A."/>
            <person name="Young D."/>
            <person name="Pisabarro A."/>
            <person name="Eastwood D.C."/>
            <person name="Martin F."/>
            <person name="Cullen D."/>
            <person name="Grigoriev I.V."/>
            <person name="Hibbett D.S."/>
        </authorList>
    </citation>
    <scope>NUCLEOTIDE SEQUENCE</scope>
    <source>
        <strain evidence="6">FP-58527</strain>
    </source>
</reference>
<comment type="subcellular location">
    <subcellularLocation>
        <location evidence="1">Nucleus</location>
    </subcellularLocation>
</comment>
<dbReference type="GO" id="GO:0005634">
    <property type="term" value="C:nucleus"/>
    <property type="evidence" value="ECO:0007669"/>
    <property type="project" value="UniProtKB-SubCell"/>
</dbReference>
<evidence type="ECO:0000256" key="3">
    <source>
        <dbReference type="SAM" id="MobiDB-lite"/>
    </source>
</evidence>
<organism evidence="5 6">
    <name type="scientific">Fomitopsis schrenkii</name>
    <name type="common">Brown rot fungus</name>
    <dbReference type="NCBI Taxonomy" id="2126942"/>
    <lineage>
        <taxon>Eukaryota</taxon>
        <taxon>Fungi</taxon>
        <taxon>Dikarya</taxon>
        <taxon>Basidiomycota</taxon>
        <taxon>Agaricomycotina</taxon>
        <taxon>Agaricomycetes</taxon>
        <taxon>Polyporales</taxon>
        <taxon>Fomitopsis</taxon>
    </lineage>
</organism>
<accession>S8ECG7</accession>
<dbReference type="Pfam" id="PF13934">
    <property type="entry name" value="ELYS"/>
    <property type="match status" value="1"/>
</dbReference>
<dbReference type="EMBL" id="KE504136">
    <property type="protein sequence ID" value="EPT02298.1"/>
    <property type="molecule type" value="Genomic_DNA"/>
</dbReference>
<evidence type="ECO:0000256" key="1">
    <source>
        <dbReference type="ARBA" id="ARBA00004123"/>
    </source>
</evidence>
<dbReference type="STRING" id="743788.S8ECG7"/>